<keyword evidence="1" id="KW-0732">Signal</keyword>
<feature type="signal peptide" evidence="1">
    <location>
        <begin position="1"/>
        <end position="21"/>
    </location>
</feature>
<dbReference type="InterPro" id="IPR009003">
    <property type="entry name" value="Peptidase_S1_PA"/>
</dbReference>
<dbReference type="Gene3D" id="2.40.10.10">
    <property type="entry name" value="Trypsin-like serine proteases"/>
    <property type="match status" value="2"/>
</dbReference>
<organism evidence="2 3">
    <name type="scientific">Gigaspora margarita</name>
    <dbReference type="NCBI Taxonomy" id="4874"/>
    <lineage>
        <taxon>Eukaryota</taxon>
        <taxon>Fungi</taxon>
        <taxon>Fungi incertae sedis</taxon>
        <taxon>Mucoromycota</taxon>
        <taxon>Glomeromycotina</taxon>
        <taxon>Glomeromycetes</taxon>
        <taxon>Diversisporales</taxon>
        <taxon>Gigasporaceae</taxon>
        <taxon>Gigaspora</taxon>
    </lineage>
</organism>
<dbReference type="SUPFAM" id="SSF50494">
    <property type="entry name" value="Trypsin-like serine proteases"/>
    <property type="match status" value="1"/>
</dbReference>
<sequence>MRVIYFLIILLISLQSYSIYAQQNHPLAKLWGISDTEVPEWLDAEKYLIMIDGILRPILEWDKNFSSSFGGTYIDIFKNWLVVNTVDYSKVEELLALPQISPYNKSLYFENVTDSIEQLKYSLQEITLIADSYDVRGALIYTNMELNNIVIYFFDTLINHTEFINAVEPFNPEIIYASTQSFSQNMIRPRRRDVNSRDLVVKVSGGDGVYNEAGGGVMCSIGCWLKHQRTSDNLYITTAGHCYDEGSDENYFYYSPWNSNSHVLPIGSIQFESRADGFYDFAVIIVENENLDPQFIIRNDDADQYRELIIINDGLISSHYAHICKSGVITHLTCGYVLGFDGVFYGIEENNNKVVELIITDLYGLSGDAGGSVFSFASSENLHSVGVHGIVVTVGPGISAVQSLDTILYFVHDKLGIFRDVMVYVEGS</sequence>
<feature type="chain" id="PRO_5035002672" evidence="1">
    <location>
        <begin position="22"/>
        <end position="428"/>
    </location>
</feature>
<dbReference type="Proteomes" id="UP000439903">
    <property type="component" value="Unassembled WGS sequence"/>
</dbReference>
<dbReference type="EMBL" id="WTPW01000029">
    <property type="protein sequence ID" value="KAF0557221.1"/>
    <property type="molecule type" value="Genomic_DNA"/>
</dbReference>
<name>A0A8H4B3M7_GIGMA</name>
<comment type="caution">
    <text evidence="2">The sequence shown here is derived from an EMBL/GenBank/DDBJ whole genome shotgun (WGS) entry which is preliminary data.</text>
</comment>
<reference evidence="2 3" key="1">
    <citation type="journal article" date="2019" name="Environ. Microbiol.">
        <title>At the nexus of three kingdoms: the genome of the mycorrhizal fungus Gigaspora margarita provides insights into plant, endobacterial and fungal interactions.</title>
        <authorList>
            <person name="Venice F."/>
            <person name="Ghignone S."/>
            <person name="Salvioli di Fossalunga A."/>
            <person name="Amselem J."/>
            <person name="Novero M."/>
            <person name="Xianan X."/>
            <person name="Sedzielewska Toro K."/>
            <person name="Morin E."/>
            <person name="Lipzen A."/>
            <person name="Grigoriev I.V."/>
            <person name="Henrissat B."/>
            <person name="Martin F.M."/>
            <person name="Bonfante P."/>
        </authorList>
    </citation>
    <scope>NUCLEOTIDE SEQUENCE [LARGE SCALE GENOMIC DNA]</scope>
    <source>
        <strain evidence="2 3">BEG34</strain>
    </source>
</reference>
<gene>
    <name evidence="2" type="ORF">F8M41_013748</name>
</gene>
<keyword evidence="3" id="KW-1185">Reference proteome</keyword>
<protein>
    <submittedName>
        <fullName evidence="2">S1 family peptidase</fullName>
    </submittedName>
</protein>
<proteinExistence type="predicted"/>
<evidence type="ECO:0000313" key="2">
    <source>
        <dbReference type="EMBL" id="KAF0557221.1"/>
    </source>
</evidence>
<dbReference type="OrthoDB" id="2345133at2759"/>
<accession>A0A8H4B3M7</accession>
<dbReference type="InterPro" id="IPR043504">
    <property type="entry name" value="Peptidase_S1_PA_chymotrypsin"/>
</dbReference>
<evidence type="ECO:0000256" key="1">
    <source>
        <dbReference type="SAM" id="SignalP"/>
    </source>
</evidence>
<evidence type="ECO:0000313" key="3">
    <source>
        <dbReference type="Proteomes" id="UP000439903"/>
    </source>
</evidence>
<dbReference type="AlphaFoldDB" id="A0A8H4B3M7"/>